<protein>
    <recommendedName>
        <fullName evidence="4">DUF202 domain-containing protein</fullName>
    </recommendedName>
</protein>
<feature type="transmembrane region" description="Helical" evidence="1">
    <location>
        <begin position="40"/>
        <end position="62"/>
    </location>
</feature>
<evidence type="ECO:0000313" key="2">
    <source>
        <dbReference type="EMBL" id="GAA3513610.1"/>
    </source>
</evidence>
<keyword evidence="1" id="KW-1133">Transmembrane helix</keyword>
<feature type="transmembrane region" description="Helical" evidence="1">
    <location>
        <begin position="6"/>
        <end position="28"/>
    </location>
</feature>
<proteinExistence type="predicted"/>
<gene>
    <name evidence="2" type="ORF">GCM10022262_41730</name>
</gene>
<reference evidence="3" key="1">
    <citation type="journal article" date="2019" name="Int. J. Syst. Evol. Microbiol.">
        <title>The Global Catalogue of Microorganisms (GCM) 10K type strain sequencing project: providing services to taxonomists for standard genome sequencing and annotation.</title>
        <authorList>
            <consortium name="The Broad Institute Genomics Platform"/>
            <consortium name="The Broad Institute Genome Sequencing Center for Infectious Disease"/>
            <person name="Wu L."/>
            <person name="Ma J."/>
        </authorList>
    </citation>
    <scope>NUCLEOTIDE SEQUENCE [LARGE SCALE GENOMIC DNA]</scope>
    <source>
        <strain evidence="3">JCM 17459</strain>
    </source>
</reference>
<keyword evidence="3" id="KW-1185">Reference proteome</keyword>
<accession>A0ABP6UQM6</accession>
<sequence>MEAAFVGLVMVARVSLAVAIICITMLAVRRNGLRARHSQLRTVGLSAAGIGLIAVLLAALIAT</sequence>
<organism evidence="2 3">
    <name type="scientific">Georgenia daeguensis</name>
    <dbReference type="NCBI Taxonomy" id="908355"/>
    <lineage>
        <taxon>Bacteria</taxon>
        <taxon>Bacillati</taxon>
        <taxon>Actinomycetota</taxon>
        <taxon>Actinomycetes</taxon>
        <taxon>Micrococcales</taxon>
        <taxon>Bogoriellaceae</taxon>
        <taxon>Georgenia</taxon>
    </lineage>
</organism>
<keyword evidence="1" id="KW-0812">Transmembrane</keyword>
<evidence type="ECO:0000313" key="3">
    <source>
        <dbReference type="Proteomes" id="UP001499841"/>
    </source>
</evidence>
<comment type="caution">
    <text evidence="2">The sequence shown here is derived from an EMBL/GenBank/DDBJ whole genome shotgun (WGS) entry which is preliminary data.</text>
</comment>
<evidence type="ECO:0000256" key="1">
    <source>
        <dbReference type="SAM" id="Phobius"/>
    </source>
</evidence>
<dbReference type="EMBL" id="BAABBA010000046">
    <property type="protein sequence ID" value="GAA3513610.1"/>
    <property type="molecule type" value="Genomic_DNA"/>
</dbReference>
<dbReference type="Proteomes" id="UP001499841">
    <property type="component" value="Unassembled WGS sequence"/>
</dbReference>
<name>A0ABP6UQM6_9MICO</name>
<keyword evidence="1" id="KW-0472">Membrane</keyword>
<evidence type="ECO:0008006" key="4">
    <source>
        <dbReference type="Google" id="ProtNLM"/>
    </source>
</evidence>